<dbReference type="Gene3D" id="3.50.50.60">
    <property type="entry name" value="FAD/NAD(P)-binding domain"/>
    <property type="match status" value="2"/>
</dbReference>
<dbReference type="RefSeq" id="WP_184636522.1">
    <property type="nucleotide sequence ID" value="NZ_BAABKT010000039.1"/>
</dbReference>
<evidence type="ECO:0000313" key="7">
    <source>
        <dbReference type="Proteomes" id="UP000578077"/>
    </source>
</evidence>
<keyword evidence="7" id="KW-1185">Reference proteome</keyword>
<feature type="region of interest" description="Disordered" evidence="5">
    <location>
        <begin position="496"/>
        <end position="525"/>
    </location>
</feature>
<dbReference type="GO" id="GO:0050660">
    <property type="term" value="F:flavin adenine dinucleotide binding"/>
    <property type="evidence" value="ECO:0007669"/>
    <property type="project" value="InterPro"/>
</dbReference>
<dbReference type="Pfam" id="PF00743">
    <property type="entry name" value="FMO-like"/>
    <property type="match status" value="1"/>
</dbReference>
<name>A0A841EE33_9ACTN</name>
<evidence type="ECO:0000256" key="4">
    <source>
        <dbReference type="ARBA" id="ARBA00023002"/>
    </source>
</evidence>
<dbReference type="InterPro" id="IPR020946">
    <property type="entry name" value="Flavin_mOase-like"/>
</dbReference>
<evidence type="ECO:0000256" key="2">
    <source>
        <dbReference type="ARBA" id="ARBA00022630"/>
    </source>
</evidence>
<dbReference type="GO" id="GO:0050661">
    <property type="term" value="F:NADP binding"/>
    <property type="evidence" value="ECO:0007669"/>
    <property type="project" value="InterPro"/>
</dbReference>
<dbReference type="Proteomes" id="UP000578077">
    <property type="component" value="Unassembled WGS sequence"/>
</dbReference>
<dbReference type="InterPro" id="IPR051209">
    <property type="entry name" value="FAD-bind_Monooxygenase_sf"/>
</dbReference>
<comment type="similarity">
    <text evidence="1">Belongs to the FAD-binding monooxygenase family.</text>
</comment>
<dbReference type="SUPFAM" id="SSF51905">
    <property type="entry name" value="FAD/NAD(P)-binding domain"/>
    <property type="match status" value="2"/>
</dbReference>
<keyword evidence="4" id="KW-0560">Oxidoreductase</keyword>
<evidence type="ECO:0000256" key="5">
    <source>
        <dbReference type="SAM" id="MobiDB-lite"/>
    </source>
</evidence>
<evidence type="ECO:0000313" key="6">
    <source>
        <dbReference type="EMBL" id="MBB5999599.1"/>
    </source>
</evidence>
<evidence type="ECO:0000256" key="1">
    <source>
        <dbReference type="ARBA" id="ARBA00010139"/>
    </source>
</evidence>
<reference evidence="6 7" key="1">
    <citation type="submission" date="2020-08" db="EMBL/GenBank/DDBJ databases">
        <title>Sequencing the genomes of 1000 actinobacteria strains.</title>
        <authorList>
            <person name="Klenk H.-P."/>
        </authorList>
    </citation>
    <scope>NUCLEOTIDE SEQUENCE [LARGE SCALE GENOMIC DNA]</scope>
    <source>
        <strain evidence="6 7">DSM 44593</strain>
    </source>
</reference>
<comment type="caution">
    <text evidence="6">The sequence shown here is derived from an EMBL/GenBank/DDBJ whole genome shotgun (WGS) entry which is preliminary data.</text>
</comment>
<dbReference type="PANTHER" id="PTHR42877">
    <property type="entry name" value="L-ORNITHINE N(5)-MONOOXYGENASE-RELATED"/>
    <property type="match status" value="1"/>
</dbReference>
<organism evidence="6 7">
    <name type="scientific">Streptomonospora salina</name>
    <dbReference type="NCBI Taxonomy" id="104205"/>
    <lineage>
        <taxon>Bacteria</taxon>
        <taxon>Bacillati</taxon>
        <taxon>Actinomycetota</taxon>
        <taxon>Actinomycetes</taxon>
        <taxon>Streptosporangiales</taxon>
        <taxon>Nocardiopsidaceae</taxon>
        <taxon>Streptomonospora</taxon>
    </lineage>
</organism>
<dbReference type="AlphaFoldDB" id="A0A841EE33"/>
<protein>
    <submittedName>
        <fullName evidence="6">Cation diffusion facilitator CzcD-associated flavoprotein CzcO</fullName>
    </submittedName>
</protein>
<dbReference type="InterPro" id="IPR036188">
    <property type="entry name" value="FAD/NAD-bd_sf"/>
</dbReference>
<accession>A0A841EE33</accession>
<evidence type="ECO:0000256" key="3">
    <source>
        <dbReference type="ARBA" id="ARBA00022827"/>
    </source>
</evidence>
<dbReference type="GO" id="GO:0004499">
    <property type="term" value="F:N,N-dimethylaniline monooxygenase activity"/>
    <property type="evidence" value="ECO:0007669"/>
    <property type="project" value="InterPro"/>
</dbReference>
<proteinExistence type="inferred from homology"/>
<keyword evidence="2" id="KW-0285">Flavoprotein</keyword>
<keyword evidence="3" id="KW-0274">FAD</keyword>
<dbReference type="PANTHER" id="PTHR42877:SF4">
    <property type="entry name" value="FAD_NAD(P)-BINDING DOMAIN-CONTAINING PROTEIN-RELATED"/>
    <property type="match status" value="1"/>
</dbReference>
<gene>
    <name evidence="6" type="ORF">HNR25_003350</name>
</gene>
<dbReference type="EMBL" id="JACHLY010000001">
    <property type="protein sequence ID" value="MBB5999599.1"/>
    <property type="molecule type" value="Genomic_DNA"/>
</dbReference>
<sequence length="525" mass="58200">MTQAQDATDTREAATPHYRVAVIGTGFAGIGTAVRLKQAGLDDIVLLERAEDVGGTWRDNTYPGAACDVPSHLYSFSFAPNPDWSRSFSPQPEIWDYLRRVAKDYDVVRHIRFGHDVTEARWEPEGNRWRVHTTGGTVTAQFLVTGCGPLADPAIPDLPGLDAFEGEVFHSATWNHGHDLTGRKVGVVGTGASAIQFVPEIQPDVDTMRVFQRTPAWVIPRHDRDITAVEQRIYNAVPAVQRLARTLIYWGRENYIFGFAKNTRLLKLVEKLALANLRRGVQDPELRRKLIPDYTIGCKRILLSNDYYPALAAPNVDVVTDSISEVQADAVVTADGTRHEVDTLIFGTGFHVTDSPIAHRIRDAEGVLLADRWNSGAGMSAHRGTTVSGYPNLFVLAGPNTGLGHTSQLFMLEAQIGYTMAALRYAHDRGADRLEPRAEAQEAYTRWVQKKMEGTVWVSGGCDSWYLNDQGRNTTLWPGFTWDYKLRTRRFDPGNYHLRTAPGSGRARSRPDAAEHAVGAQPAQG</sequence>